<comment type="caution">
    <text evidence="4">The sequence shown here is derived from an EMBL/GenBank/DDBJ whole genome shotgun (WGS) entry which is preliminary data.</text>
</comment>
<dbReference type="SUPFAM" id="SSF55315">
    <property type="entry name" value="L30e-like"/>
    <property type="match status" value="1"/>
</dbReference>
<dbReference type="SUPFAM" id="SSF75217">
    <property type="entry name" value="alpha/beta knot"/>
    <property type="match status" value="1"/>
</dbReference>
<keyword evidence="2 4" id="KW-0808">Transferase</keyword>
<keyword evidence="5" id="KW-1185">Reference proteome</keyword>
<dbReference type="GO" id="GO:0008173">
    <property type="term" value="F:RNA methyltransferase activity"/>
    <property type="evidence" value="ECO:0007669"/>
    <property type="project" value="InterPro"/>
</dbReference>
<dbReference type="InterPro" id="IPR029028">
    <property type="entry name" value="Alpha/beta_knot_MTases"/>
</dbReference>
<dbReference type="AlphaFoldDB" id="A0A5D0XS56"/>
<dbReference type="EMBL" id="VSLD01000002">
    <property type="protein sequence ID" value="TYC99310.1"/>
    <property type="molecule type" value="Genomic_DNA"/>
</dbReference>
<dbReference type="InterPro" id="IPR051259">
    <property type="entry name" value="rRNA_Methyltransferase"/>
</dbReference>
<dbReference type="GO" id="GO:0006396">
    <property type="term" value="P:RNA processing"/>
    <property type="evidence" value="ECO:0007669"/>
    <property type="project" value="InterPro"/>
</dbReference>
<dbReference type="CDD" id="cd18095">
    <property type="entry name" value="SpoU-like_rRNA-MTase"/>
    <property type="match status" value="1"/>
</dbReference>
<dbReference type="PANTHER" id="PTHR43191:SF12">
    <property type="entry name" value="RRNA METHYLASE"/>
    <property type="match status" value="1"/>
</dbReference>
<evidence type="ECO:0000256" key="1">
    <source>
        <dbReference type="ARBA" id="ARBA00022603"/>
    </source>
</evidence>
<dbReference type="InterPro" id="IPR029026">
    <property type="entry name" value="tRNA_m1G_MTases_N"/>
</dbReference>
<evidence type="ECO:0000259" key="3">
    <source>
        <dbReference type="Pfam" id="PF00588"/>
    </source>
</evidence>
<accession>A0A5D0XS56</accession>
<dbReference type="GO" id="GO:0032259">
    <property type="term" value="P:methylation"/>
    <property type="evidence" value="ECO:0007669"/>
    <property type="project" value="UniProtKB-KW"/>
</dbReference>
<dbReference type="GO" id="GO:0003723">
    <property type="term" value="F:RNA binding"/>
    <property type="evidence" value="ECO:0007669"/>
    <property type="project" value="InterPro"/>
</dbReference>
<dbReference type="Gene3D" id="3.40.1280.10">
    <property type="match status" value="1"/>
</dbReference>
<dbReference type="Proteomes" id="UP000323410">
    <property type="component" value="Unassembled WGS sequence"/>
</dbReference>
<protein>
    <submittedName>
        <fullName evidence="4">RNA methyltransferase</fullName>
    </submittedName>
</protein>
<dbReference type="RefSeq" id="WP_148600133.1">
    <property type="nucleotide sequence ID" value="NZ_VSLD01000002.1"/>
</dbReference>
<keyword evidence="1 4" id="KW-0489">Methyltransferase</keyword>
<evidence type="ECO:0000313" key="4">
    <source>
        <dbReference type="EMBL" id="TYC99310.1"/>
    </source>
</evidence>
<evidence type="ECO:0000256" key="2">
    <source>
        <dbReference type="ARBA" id="ARBA00022679"/>
    </source>
</evidence>
<proteinExistence type="predicted"/>
<name>A0A5D0XS56_9MICC</name>
<dbReference type="OrthoDB" id="3190829at2"/>
<feature type="domain" description="tRNA/rRNA methyltransferase SpoU type" evidence="3">
    <location>
        <begin position="122"/>
        <end position="262"/>
    </location>
</feature>
<gene>
    <name evidence="4" type="ORF">FQ377_04790</name>
</gene>
<sequence length="267" mass="28257">MPIVEIAAADDPRISDYLGLTDVQLRLLKEPVEGLYIAEGPKVLRRAIDAGHAPRSFLLTPAWLPGLGDVLARFPEIPAFIASEATLQAITGFHLHRGALAALHRPEPLDLPDVLASARRIAVIEDMIDHTNLGAVFRSAAALGIDAVLLSPRSADPLYRRAVRVSMGSVLQVPWLRLGTWPEDLGRLSAAGFTVAALGLGADATPLDAFDARAHERLALLLGTEGDGLSAGALDRADITLTIPMHAGVDSLNVAAAAAVAFWQCRA</sequence>
<dbReference type="PANTHER" id="PTHR43191">
    <property type="entry name" value="RRNA METHYLTRANSFERASE 3"/>
    <property type="match status" value="1"/>
</dbReference>
<dbReference type="InterPro" id="IPR001537">
    <property type="entry name" value="SpoU_MeTrfase"/>
</dbReference>
<dbReference type="Gene3D" id="3.30.1330.30">
    <property type="match status" value="1"/>
</dbReference>
<organism evidence="4 5">
    <name type="scientific">Arthrobacter echini</name>
    <dbReference type="NCBI Taxonomy" id="1529066"/>
    <lineage>
        <taxon>Bacteria</taxon>
        <taxon>Bacillati</taxon>
        <taxon>Actinomycetota</taxon>
        <taxon>Actinomycetes</taxon>
        <taxon>Micrococcales</taxon>
        <taxon>Micrococcaceae</taxon>
        <taxon>Arthrobacter</taxon>
    </lineage>
</organism>
<dbReference type="InterPro" id="IPR029064">
    <property type="entry name" value="Ribosomal_eL30-like_sf"/>
</dbReference>
<dbReference type="Pfam" id="PF00588">
    <property type="entry name" value="SpoU_methylase"/>
    <property type="match status" value="1"/>
</dbReference>
<reference evidence="4 5" key="1">
    <citation type="submission" date="2019-08" db="EMBL/GenBank/DDBJ databases">
        <title>Genone of Arthrobacter echini P9.</title>
        <authorList>
            <person name="Bowman J.P."/>
        </authorList>
    </citation>
    <scope>NUCLEOTIDE SEQUENCE [LARGE SCALE GENOMIC DNA]</scope>
    <source>
        <strain evidence="4 5">P9</strain>
    </source>
</reference>
<evidence type="ECO:0000313" key="5">
    <source>
        <dbReference type="Proteomes" id="UP000323410"/>
    </source>
</evidence>